<proteinExistence type="predicted"/>
<evidence type="ECO:0008006" key="4">
    <source>
        <dbReference type="Google" id="ProtNLM"/>
    </source>
</evidence>
<comment type="caution">
    <text evidence="2">The sequence shown here is derived from an EMBL/GenBank/DDBJ whole genome shotgun (WGS) entry which is preliminary data.</text>
</comment>
<feature type="transmembrane region" description="Helical" evidence="1">
    <location>
        <begin position="35"/>
        <end position="55"/>
    </location>
</feature>
<feature type="transmembrane region" description="Helical" evidence="1">
    <location>
        <begin position="548"/>
        <end position="565"/>
    </location>
</feature>
<keyword evidence="1" id="KW-0812">Transmembrane</keyword>
<gene>
    <name evidence="2" type="ORF">K7B09_10735</name>
</gene>
<evidence type="ECO:0000313" key="2">
    <source>
        <dbReference type="EMBL" id="MBZ4186795.1"/>
    </source>
</evidence>
<dbReference type="EMBL" id="JAIQDJ010000007">
    <property type="protein sequence ID" value="MBZ4186795.1"/>
    <property type="molecule type" value="Genomic_DNA"/>
</dbReference>
<name>A0ABS7TGB8_9GAMM</name>
<sequence>MNLPTLPVLTAGVLALACVFALARVWRQRAQRSRLALVTLLALQPALATALYFGLFPPLHMAQTGSSLVVLTAGWRSAAAANLSGQRIALPEAEPAASAERAPDLATALRRHPQITLLHILGHGLEARDRDAAHGYQIDFIPAPLPAGLVALHVPSRVAVGNALRVRGRVQGVDAGTVELLDPGNQRVQRSPLAHDGWFEMQMAVREAGLTAYTLRVLDVAGTLQDSVPLPMEVVTATPLRLLVLAGAPNPELKYLRRWAKDAGIAMHTRIAVGGGSALGDAPIALTDDSLRAFDLVLLDTRSLQALPASEVRALTLAMHKGLGVLLQLDAAPAPALRARLREWGFALATGDATQTVSLAAGLPALPSYRVTDSTTTSARLLSDTDGQPLGLWRALGRGRVGLLPISETYPLVLQGMGERHAQLWSEITATLARSQESAPLLPPSAPAWVGERVIVCALPAITAAATLAPQHPGPTAAPGRCIAEWPQRAGWQRLQQIAQPLHYFALQQRTALAWRLSLRQQATRQLALQSTHAPTRRGQAMPQRGRAWPWLAAWLVLAAAAWICERRLHERPSATR</sequence>
<dbReference type="RefSeq" id="WP_223629476.1">
    <property type="nucleotide sequence ID" value="NZ_JAIQDJ010000007.1"/>
</dbReference>
<organism evidence="2 3">
    <name type="scientific">Thermomonas beijingensis</name>
    <dbReference type="NCBI Taxonomy" id="2872701"/>
    <lineage>
        <taxon>Bacteria</taxon>
        <taxon>Pseudomonadati</taxon>
        <taxon>Pseudomonadota</taxon>
        <taxon>Gammaproteobacteria</taxon>
        <taxon>Lysobacterales</taxon>
        <taxon>Lysobacteraceae</taxon>
        <taxon>Thermomonas</taxon>
    </lineage>
</organism>
<keyword evidence="3" id="KW-1185">Reference proteome</keyword>
<evidence type="ECO:0000256" key="1">
    <source>
        <dbReference type="SAM" id="Phobius"/>
    </source>
</evidence>
<feature type="transmembrane region" description="Helical" evidence="1">
    <location>
        <begin position="6"/>
        <end position="23"/>
    </location>
</feature>
<reference evidence="2" key="1">
    <citation type="submission" date="2021-09" db="EMBL/GenBank/DDBJ databases">
        <authorList>
            <person name="Wu T."/>
            <person name="Guo S.Z."/>
        </authorList>
    </citation>
    <scope>NUCLEOTIDE SEQUENCE</scope>
    <source>
        <strain evidence="2">RSS-23</strain>
    </source>
</reference>
<keyword evidence="1" id="KW-0472">Membrane</keyword>
<protein>
    <recommendedName>
        <fullName evidence="4">Carboxypeptidase regulatory-like domain-containing protein</fullName>
    </recommendedName>
</protein>
<dbReference type="Proteomes" id="UP001430290">
    <property type="component" value="Unassembled WGS sequence"/>
</dbReference>
<accession>A0ABS7TGB8</accession>
<dbReference type="InterPro" id="IPR029062">
    <property type="entry name" value="Class_I_gatase-like"/>
</dbReference>
<keyword evidence="1" id="KW-1133">Transmembrane helix</keyword>
<dbReference type="SUPFAM" id="SSF52317">
    <property type="entry name" value="Class I glutamine amidotransferase-like"/>
    <property type="match status" value="1"/>
</dbReference>
<evidence type="ECO:0000313" key="3">
    <source>
        <dbReference type="Proteomes" id="UP001430290"/>
    </source>
</evidence>